<evidence type="ECO:0000313" key="1">
    <source>
        <dbReference type="EMBL" id="AKK71580.1"/>
    </source>
</evidence>
<reference evidence="1 2" key="1">
    <citation type="submission" date="2014-11" db="EMBL/GenBank/DDBJ databases">
        <authorList>
            <person name="Park G.-S."/>
            <person name="Hong S.-J."/>
            <person name="Jung B.K."/>
            <person name="Khan A.R."/>
            <person name="Kwak Y."/>
            <person name="Shin J.-H."/>
        </authorList>
    </citation>
    <scope>NUCLEOTIDE SEQUENCE [LARGE SCALE GENOMIC DNA]</scope>
    <source>
        <strain evidence="1 2">DSM 27622</strain>
    </source>
</reference>
<evidence type="ECO:0000313" key="2">
    <source>
        <dbReference type="Proteomes" id="UP000035213"/>
    </source>
</evidence>
<dbReference type="Proteomes" id="UP000035213">
    <property type="component" value="Chromosome"/>
</dbReference>
<proteinExistence type="predicted"/>
<dbReference type="KEGG" id="cgn:OK18_02030"/>
<protein>
    <submittedName>
        <fullName evidence="1">Uncharacterized protein</fullName>
    </submittedName>
</protein>
<organism evidence="1 2">
    <name type="scientific">Chryseobacterium gallinarum</name>
    <dbReference type="NCBI Taxonomy" id="1324352"/>
    <lineage>
        <taxon>Bacteria</taxon>
        <taxon>Pseudomonadati</taxon>
        <taxon>Bacteroidota</taxon>
        <taxon>Flavobacteriia</taxon>
        <taxon>Flavobacteriales</taxon>
        <taxon>Weeksellaceae</taxon>
        <taxon>Chryseobacterium group</taxon>
        <taxon>Chryseobacterium</taxon>
    </lineage>
</organism>
<accession>A0A0G3LYZ4</accession>
<dbReference type="PATRIC" id="fig|1324352.5.peg.437"/>
<sequence length="67" mass="8120">MAEVKDTKQDDIIKRNERIRKRFAYYTDTKHLDSEHVLDLLADEYIGSLKRETIWLIVRRTGHYKNL</sequence>
<dbReference type="EMBL" id="CP009928">
    <property type="protein sequence ID" value="AKK71580.1"/>
    <property type="molecule type" value="Genomic_DNA"/>
</dbReference>
<gene>
    <name evidence="1" type="ORF">OK18_02030</name>
</gene>
<name>A0A0G3LYZ4_CHRGL</name>
<dbReference type="STRING" id="1324352.OK18_02030"/>
<dbReference type="AlphaFoldDB" id="A0A0G3LYZ4"/>